<feature type="active site" description="Proton donor" evidence="12">
    <location>
        <position position="129"/>
    </location>
</feature>
<dbReference type="Pfam" id="PF00977">
    <property type="entry name" value="His_biosynth"/>
    <property type="match status" value="1"/>
</dbReference>
<keyword evidence="16" id="KW-1185">Reference proteome</keyword>
<comment type="pathway">
    <text evidence="3 12 14">Amino-acid biosynthesis; L-histidine biosynthesis; L-histidine from 5-phospho-alpha-D-ribose 1-diphosphate: step 4/9.</text>
</comment>
<dbReference type="Proteomes" id="UP000094580">
    <property type="component" value="Unassembled WGS sequence"/>
</dbReference>
<comment type="caution">
    <text evidence="15">The sequence shown here is derived from an EMBL/GenBank/DDBJ whole genome shotgun (WGS) entry which is preliminary data.</text>
</comment>
<dbReference type="InterPro" id="IPR044524">
    <property type="entry name" value="Isoase_HisA-like"/>
</dbReference>
<dbReference type="InterPro" id="IPR006063">
    <property type="entry name" value="HisA_bact_arch"/>
</dbReference>
<dbReference type="SUPFAM" id="SSF51366">
    <property type="entry name" value="Ribulose-phoshate binding barrel"/>
    <property type="match status" value="1"/>
</dbReference>
<sequence>MILYPAIDLKDGNCVRLEQGDFNKKVIYKNSPLEVALDFEKAGAKVLHVVDLDGARTGERKNASIIKEIVQNTNLNIQLGGGIRSLDSISFWLELGVEKVILGTAAINNRQLLEQAVLKYGDRIIVGVDAKNGFVAINGWEESTNQDSYEFCKQLELLGVKTVVYTDISKDGMLSGPNLEAYKKLAEETNLKIIASGGVSSINDLKSLRTLNIYGAISGKALYEGKFTVEEALKCLQEELYRA</sequence>
<organism evidence="15 16">
    <name type="scientific">Gottfriedia luciferensis</name>
    <dbReference type="NCBI Taxonomy" id="178774"/>
    <lineage>
        <taxon>Bacteria</taxon>
        <taxon>Bacillati</taxon>
        <taxon>Bacillota</taxon>
        <taxon>Bacilli</taxon>
        <taxon>Bacillales</taxon>
        <taxon>Bacillaceae</taxon>
        <taxon>Gottfriedia</taxon>
    </lineage>
</organism>
<dbReference type="Gene3D" id="3.20.20.70">
    <property type="entry name" value="Aldolase class I"/>
    <property type="match status" value="1"/>
</dbReference>
<gene>
    <name evidence="12" type="primary">hisA</name>
    <name evidence="15" type="ORF">BED47_08680</name>
</gene>
<proteinExistence type="inferred from homology"/>
<evidence type="ECO:0000256" key="6">
    <source>
        <dbReference type="ARBA" id="ARBA00018464"/>
    </source>
</evidence>
<dbReference type="EMBL" id="MDKC01000032">
    <property type="protein sequence ID" value="ODG91091.1"/>
    <property type="molecule type" value="Genomic_DNA"/>
</dbReference>
<evidence type="ECO:0000256" key="11">
    <source>
        <dbReference type="ARBA" id="ARBA00030547"/>
    </source>
</evidence>
<evidence type="ECO:0000256" key="4">
    <source>
        <dbReference type="ARBA" id="ARBA00009667"/>
    </source>
</evidence>
<evidence type="ECO:0000256" key="5">
    <source>
        <dbReference type="ARBA" id="ARBA00012550"/>
    </source>
</evidence>
<evidence type="ECO:0000256" key="1">
    <source>
        <dbReference type="ARBA" id="ARBA00000901"/>
    </source>
</evidence>
<dbReference type="InterPro" id="IPR023016">
    <property type="entry name" value="HisA/PriA"/>
</dbReference>
<evidence type="ECO:0000256" key="12">
    <source>
        <dbReference type="HAMAP-Rule" id="MF_01014"/>
    </source>
</evidence>
<dbReference type="CDD" id="cd04732">
    <property type="entry name" value="HisA"/>
    <property type="match status" value="1"/>
</dbReference>
<dbReference type="PANTHER" id="PTHR43090:SF2">
    <property type="entry name" value="1-(5-PHOSPHORIBOSYL)-5-[(5-PHOSPHORIBOSYLAMINO)METHYLIDENEAMINO] IMIDAZOLE-4-CARBOXAMIDE ISOMERASE"/>
    <property type="match status" value="1"/>
</dbReference>
<evidence type="ECO:0000313" key="16">
    <source>
        <dbReference type="Proteomes" id="UP000094580"/>
    </source>
</evidence>
<evidence type="ECO:0000256" key="10">
    <source>
        <dbReference type="ARBA" id="ARBA00023235"/>
    </source>
</evidence>
<accession>A0ABX2ZPG7</accession>
<comment type="similarity">
    <text evidence="4 12 13">Belongs to the HisA/HisF family.</text>
</comment>
<name>A0ABX2ZPG7_9BACI</name>
<evidence type="ECO:0000256" key="7">
    <source>
        <dbReference type="ARBA" id="ARBA00022490"/>
    </source>
</evidence>
<keyword evidence="7 12" id="KW-0963">Cytoplasm</keyword>
<reference evidence="15 16" key="1">
    <citation type="submission" date="2016-07" db="EMBL/GenBank/DDBJ databases">
        <authorList>
            <person name="Townsley L."/>
            <person name="Shank E.A."/>
        </authorList>
    </citation>
    <scope>NUCLEOTIDE SEQUENCE [LARGE SCALE GENOMIC DNA]</scope>
    <source>
        <strain evidence="15 16">CH01</strain>
    </source>
</reference>
<keyword evidence="8 12" id="KW-0028">Amino-acid biosynthesis</keyword>
<evidence type="ECO:0000256" key="2">
    <source>
        <dbReference type="ARBA" id="ARBA00004496"/>
    </source>
</evidence>
<dbReference type="PANTHER" id="PTHR43090">
    <property type="entry name" value="1-(5-PHOSPHORIBOSYL)-5-[(5-PHOSPHORIBOSYLAMINO)METHYLIDENEAMINO] IMIDAZOLE-4-CARBOXAMIDE ISOMERASE"/>
    <property type="match status" value="1"/>
</dbReference>
<evidence type="ECO:0000256" key="13">
    <source>
        <dbReference type="RuleBase" id="RU003657"/>
    </source>
</evidence>
<comment type="subcellular location">
    <subcellularLocation>
        <location evidence="2 12 14">Cytoplasm</location>
    </subcellularLocation>
</comment>
<dbReference type="InterPro" id="IPR011060">
    <property type="entry name" value="RibuloseP-bd_barrel"/>
</dbReference>
<dbReference type="EC" id="5.3.1.16" evidence="5 12"/>
<evidence type="ECO:0000313" key="15">
    <source>
        <dbReference type="EMBL" id="ODG91091.1"/>
    </source>
</evidence>
<dbReference type="GO" id="GO:0016853">
    <property type="term" value="F:isomerase activity"/>
    <property type="evidence" value="ECO:0007669"/>
    <property type="project" value="UniProtKB-KW"/>
</dbReference>
<keyword evidence="10 12" id="KW-0413">Isomerase</keyword>
<evidence type="ECO:0000256" key="14">
    <source>
        <dbReference type="RuleBase" id="RU003658"/>
    </source>
</evidence>
<dbReference type="RefSeq" id="WP_069034461.1">
    <property type="nucleotide sequence ID" value="NZ_MDKC01000032.1"/>
</dbReference>
<evidence type="ECO:0000256" key="3">
    <source>
        <dbReference type="ARBA" id="ARBA00005133"/>
    </source>
</evidence>
<dbReference type="InterPro" id="IPR006062">
    <property type="entry name" value="His_biosynth"/>
</dbReference>
<evidence type="ECO:0000256" key="8">
    <source>
        <dbReference type="ARBA" id="ARBA00022605"/>
    </source>
</evidence>
<protein>
    <recommendedName>
        <fullName evidence="6 12">1-(5-phosphoribosyl)-5-[(5-phosphoribosylamino)methylideneamino] imidazole-4-carboxamide isomerase</fullName>
        <ecNumber evidence="5 12">5.3.1.16</ecNumber>
    </recommendedName>
    <alternativeName>
        <fullName evidence="11 12">Phosphoribosylformimino-5-aminoimidazole carboxamide ribotide isomerase</fullName>
    </alternativeName>
</protein>
<dbReference type="NCBIfam" id="TIGR00007">
    <property type="entry name" value="1-(5-phosphoribosyl)-5-[(5-phosphoribosylamino)methylideneamino]imidazole-4-carboxamide isomerase"/>
    <property type="match status" value="1"/>
</dbReference>
<keyword evidence="9 12" id="KW-0368">Histidine biosynthesis</keyword>
<feature type="active site" description="Proton acceptor" evidence="12">
    <location>
        <position position="8"/>
    </location>
</feature>
<dbReference type="HAMAP" id="MF_01014">
    <property type="entry name" value="HisA"/>
    <property type="match status" value="1"/>
</dbReference>
<dbReference type="NCBIfam" id="NF010112">
    <property type="entry name" value="PRK13585.1"/>
    <property type="match status" value="1"/>
</dbReference>
<dbReference type="InterPro" id="IPR013785">
    <property type="entry name" value="Aldolase_TIM"/>
</dbReference>
<evidence type="ECO:0000256" key="9">
    <source>
        <dbReference type="ARBA" id="ARBA00023102"/>
    </source>
</evidence>
<comment type="catalytic activity">
    <reaction evidence="1 12 14">
        <text>1-(5-phospho-beta-D-ribosyl)-5-[(5-phospho-beta-D-ribosylamino)methylideneamino]imidazole-4-carboxamide = 5-[(5-phospho-1-deoxy-D-ribulos-1-ylimino)methylamino]-1-(5-phospho-beta-D-ribosyl)imidazole-4-carboxamide</text>
        <dbReference type="Rhea" id="RHEA:15469"/>
        <dbReference type="ChEBI" id="CHEBI:58435"/>
        <dbReference type="ChEBI" id="CHEBI:58525"/>
        <dbReference type="EC" id="5.3.1.16"/>
    </reaction>
</comment>